<sequence>MLAGLSGSGKTHLTLALMEWFKLKGKEVAAFKPFAVNALGHNANEQASDAELYAAQMTGEPANTLINPYVAQENYPIELAFRRDGIKVRPKLLAERQTLLLDHYAKLMVELPGGLAESVDEKTKVIDWAIAQVTPLFYLIRPSKERFNETLLEMDLLRRSQVEFYFAFNNANHLKDGDWLFYQWEKLEAVADCQAEGMLPFEPDPKVLALKLEEYLPKLTGLLNG</sequence>
<dbReference type="STRING" id="1817772.A2527_10045"/>
<dbReference type="EMBL" id="MFNE01000031">
    <property type="protein sequence ID" value="OGG94909.1"/>
    <property type="molecule type" value="Genomic_DNA"/>
</dbReference>
<evidence type="ECO:0008006" key="3">
    <source>
        <dbReference type="Google" id="ProtNLM"/>
    </source>
</evidence>
<dbReference type="InterPro" id="IPR027417">
    <property type="entry name" value="P-loop_NTPase"/>
</dbReference>
<gene>
    <name evidence="1" type="ORF">A2527_10045</name>
</gene>
<evidence type="ECO:0000313" key="2">
    <source>
        <dbReference type="Proteomes" id="UP000178449"/>
    </source>
</evidence>
<dbReference type="SUPFAM" id="SSF52540">
    <property type="entry name" value="P-loop containing nucleoside triphosphate hydrolases"/>
    <property type="match status" value="1"/>
</dbReference>
<dbReference type="Proteomes" id="UP000178449">
    <property type="component" value="Unassembled WGS sequence"/>
</dbReference>
<dbReference type="Pfam" id="PF13500">
    <property type="entry name" value="AAA_26"/>
    <property type="match status" value="1"/>
</dbReference>
<accession>A0A1F6G9Y8</accession>
<reference evidence="1 2" key="1">
    <citation type="journal article" date="2016" name="Nat. Commun.">
        <title>Thousands of microbial genomes shed light on interconnected biogeochemical processes in an aquifer system.</title>
        <authorList>
            <person name="Anantharaman K."/>
            <person name="Brown C.T."/>
            <person name="Hug L.A."/>
            <person name="Sharon I."/>
            <person name="Castelle C.J."/>
            <person name="Probst A.J."/>
            <person name="Thomas B.C."/>
            <person name="Singh A."/>
            <person name="Wilkins M.J."/>
            <person name="Karaoz U."/>
            <person name="Brodie E.L."/>
            <person name="Williams K.H."/>
            <person name="Hubbard S.S."/>
            <person name="Banfield J.F."/>
        </authorList>
    </citation>
    <scope>NUCLEOTIDE SEQUENCE [LARGE SCALE GENOMIC DNA]</scope>
</reference>
<dbReference type="CDD" id="cd03109">
    <property type="entry name" value="DTBS"/>
    <property type="match status" value="1"/>
</dbReference>
<name>A0A1F6G9Y8_9PROT</name>
<dbReference type="Gene3D" id="3.40.50.300">
    <property type="entry name" value="P-loop containing nucleotide triphosphate hydrolases"/>
    <property type="match status" value="1"/>
</dbReference>
<proteinExistence type="predicted"/>
<dbReference type="AlphaFoldDB" id="A0A1F6G9Y8"/>
<comment type="caution">
    <text evidence="1">The sequence shown here is derived from an EMBL/GenBank/DDBJ whole genome shotgun (WGS) entry which is preliminary data.</text>
</comment>
<protein>
    <recommendedName>
        <fullName evidence="3">CobQ/CobB/MinD/ParA nucleotide binding domain-containing protein</fullName>
    </recommendedName>
</protein>
<organism evidence="1 2">
    <name type="scientific">Candidatus Lambdaproteobacteria bacterium RIFOXYD2_FULL_50_16</name>
    <dbReference type="NCBI Taxonomy" id="1817772"/>
    <lineage>
        <taxon>Bacteria</taxon>
        <taxon>Pseudomonadati</taxon>
        <taxon>Pseudomonadota</taxon>
        <taxon>Candidatus Lambdaproteobacteria</taxon>
    </lineage>
</organism>
<evidence type="ECO:0000313" key="1">
    <source>
        <dbReference type="EMBL" id="OGG94909.1"/>
    </source>
</evidence>